<proteinExistence type="predicted"/>
<accession>A0A444LEV0</accession>
<evidence type="ECO:0000313" key="2">
    <source>
        <dbReference type="EMBL" id="RWX76707.1"/>
    </source>
</evidence>
<dbReference type="AlphaFoldDB" id="A0A444LEV0"/>
<gene>
    <name evidence="2" type="ORF">EPK99_13595</name>
</gene>
<name>A0A444LEV0_9HYPH</name>
<protein>
    <submittedName>
        <fullName evidence="2">Uncharacterized protein</fullName>
    </submittedName>
</protein>
<reference evidence="2 3" key="1">
    <citation type="submission" date="2019-01" db="EMBL/GenBank/DDBJ databases">
        <title>The draft genome of Rhizobium sp. 24NR.</title>
        <authorList>
            <person name="Liu L."/>
            <person name="Liang L."/>
            <person name="Shi S."/>
            <person name="Xu L."/>
            <person name="Wang X."/>
            <person name="Li L."/>
            <person name="Zhang X."/>
        </authorList>
    </citation>
    <scope>NUCLEOTIDE SEQUENCE [LARGE SCALE GENOMIC DNA]</scope>
    <source>
        <strain evidence="2 3">24NR</strain>
    </source>
</reference>
<feature type="region of interest" description="Disordered" evidence="1">
    <location>
        <begin position="1"/>
        <end position="34"/>
    </location>
</feature>
<dbReference type="OrthoDB" id="7961581at2"/>
<dbReference type="EMBL" id="SBIP01000003">
    <property type="protein sequence ID" value="RWX76707.1"/>
    <property type="molecule type" value="Genomic_DNA"/>
</dbReference>
<comment type="caution">
    <text evidence="2">The sequence shown here is derived from an EMBL/GenBank/DDBJ whole genome shotgun (WGS) entry which is preliminary data.</text>
</comment>
<keyword evidence="3" id="KW-1185">Reference proteome</keyword>
<organism evidence="2 3">
    <name type="scientific">Neorhizobium lilium</name>
    <dbReference type="NCBI Taxonomy" id="2503024"/>
    <lineage>
        <taxon>Bacteria</taxon>
        <taxon>Pseudomonadati</taxon>
        <taxon>Pseudomonadota</taxon>
        <taxon>Alphaproteobacteria</taxon>
        <taxon>Hyphomicrobiales</taxon>
        <taxon>Rhizobiaceae</taxon>
        <taxon>Rhizobium/Agrobacterium group</taxon>
        <taxon>Neorhizobium</taxon>
    </lineage>
</organism>
<evidence type="ECO:0000256" key="1">
    <source>
        <dbReference type="SAM" id="MobiDB-lite"/>
    </source>
</evidence>
<evidence type="ECO:0000313" key="3">
    <source>
        <dbReference type="Proteomes" id="UP000287687"/>
    </source>
</evidence>
<feature type="compositionally biased region" description="Basic and acidic residues" evidence="1">
    <location>
        <begin position="1"/>
        <end position="17"/>
    </location>
</feature>
<dbReference type="Proteomes" id="UP000287687">
    <property type="component" value="Unassembled WGS sequence"/>
</dbReference>
<sequence length="63" mass="7006">MSKDDKITDGLNDRPRNETIGQSGPGIPDDSSEPIVVDDEAVERARQSLMKLDQRKAKQPKID</sequence>
<dbReference type="RefSeq" id="WP_128443624.1">
    <property type="nucleotide sequence ID" value="NZ_SBIP01000003.1"/>
</dbReference>